<feature type="chain" id="PRO_5011549370" description="Fimbrillin-like protein" evidence="1">
    <location>
        <begin position="26"/>
        <end position="627"/>
    </location>
</feature>
<protein>
    <recommendedName>
        <fullName evidence="4">Fimbrillin-like protein</fullName>
    </recommendedName>
</protein>
<dbReference type="STRING" id="655355.SAMN05216283_101596"/>
<sequence length="627" mass="68138">MKKRINRYLLLLVLVLLACTSQVEGQETRLSTTLKVHPWVKLPVVVSTDVQGGLQSVGALALSDNPADELAVNVPEYKRTEGMVVSVIDLNANNRTRYFTYTSGKTWQEVVVLQQWTAGNQYLAGDAVIHEGNYYTANADFTSDTSFKTDSARWNSWGGKDAEYDVKTLFLGKDTLTSAAIKEDVVADEDKKHTLATVSYVDEVGASTDFDGSKAITRPGWEGVTGMVPGTDNVADFLKKVFYPVSTPLITTFNYNGVTAGGQYSYQSADELNVVTDHTGTITIPYGEWNKASGLTFNFEITNRSLADGSEDTPVEQVRLLVDGVEIDASVLNSMSPQISGNFMPEKLSFATDIDFNQSSVLSLQVEDGAANRVALNLNITFVKAQGVEVTNAWLASTSGGSKLLGEGTGTQADPYLIERIGADKTYYVEWGLKFNDDTQADVLFEGTLKPEDLTAVSMEEGSSSFEVPNSSTAQAFRVGVSAKGDVAQDLSASVYSAYYLLQDQTYCGFLNSDVEPSESQLKGLPKHSLKTAEYYQADGLSLKNSTGSSGFFTWAIPTYTSASDPAPAFSKRVFYEAAGTWYENSNINTYYVKMTPPGGGEQSWYWVCIYKASTGNGGSIKVKLSN</sequence>
<evidence type="ECO:0000256" key="1">
    <source>
        <dbReference type="SAM" id="SignalP"/>
    </source>
</evidence>
<dbReference type="PROSITE" id="PS51257">
    <property type="entry name" value="PROKAR_LIPOPROTEIN"/>
    <property type="match status" value="1"/>
</dbReference>
<dbReference type="Proteomes" id="UP000198964">
    <property type="component" value="Unassembled WGS sequence"/>
</dbReference>
<name>A0A1I2C414_9BACT</name>
<organism evidence="2 3">
    <name type="scientific">Sunxiuqinia elliptica</name>
    <dbReference type="NCBI Taxonomy" id="655355"/>
    <lineage>
        <taxon>Bacteria</taxon>
        <taxon>Pseudomonadati</taxon>
        <taxon>Bacteroidota</taxon>
        <taxon>Bacteroidia</taxon>
        <taxon>Marinilabiliales</taxon>
        <taxon>Prolixibacteraceae</taxon>
        <taxon>Sunxiuqinia</taxon>
    </lineage>
</organism>
<evidence type="ECO:0000313" key="3">
    <source>
        <dbReference type="Proteomes" id="UP000198964"/>
    </source>
</evidence>
<proteinExistence type="predicted"/>
<keyword evidence="3" id="KW-1185">Reference proteome</keyword>
<dbReference type="EMBL" id="FONW01000001">
    <property type="protein sequence ID" value="SFE62872.1"/>
    <property type="molecule type" value="Genomic_DNA"/>
</dbReference>
<dbReference type="Gene3D" id="2.10.10.90">
    <property type="match status" value="1"/>
</dbReference>
<evidence type="ECO:0008006" key="4">
    <source>
        <dbReference type="Google" id="ProtNLM"/>
    </source>
</evidence>
<gene>
    <name evidence="2" type="ORF">SAMN05216283_101596</name>
</gene>
<feature type="signal peptide" evidence="1">
    <location>
        <begin position="1"/>
        <end position="25"/>
    </location>
</feature>
<reference evidence="2 3" key="1">
    <citation type="submission" date="2016-10" db="EMBL/GenBank/DDBJ databases">
        <authorList>
            <person name="de Groot N.N."/>
        </authorList>
    </citation>
    <scope>NUCLEOTIDE SEQUENCE [LARGE SCALE GENOMIC DNA]</scope>
    <source>
        <strain evidence="2 3">CGMCC 1.9156</strain>
    </source>
</reference>
<accession>A0A1I2C414</accession>
<keyword evidence="1" id="KW-0732">Signal</keyword>
<dbReference type="AlphaFoldDB" id="A0A1I2C414"/>
<evidence type="ECO:0000313" key="2">
    <source>
        <dbReference type="EMBL" id="SFE62872.1"/>
    </source>
</evidence>